<evidence type="ECO:0000313" key="6">
    <source>
        <dbReference type="EMBL" id="KDR09816.1"/>
    </source>
</evidence>
<dbReference type="GO" id="GO:0005121">
    <property type="term" value="F:Toll binding"/>
    <property type="evidence" value="ECO:0007669"/>
    <property type="project" value="TreeGrafter"/>
</dbReference>
<evidence type="ECO:0000256" key="2">
    <source>
        <dbReference type="ARBA" id="ARBA00023157"/>
    </source>
</evidence>
<dbReference type="InParanoid" id="A0A067QNA9"/>
<dbReference type="Gene3D" id="2.10.90.10">
    <property type="entry name" value="Cystine-knot cytokines"/>
    <property type="match status" value="1"/>
</dbReference>
<dbReference type="GO" id="GO:0045087">
    <property type="term" value="P:innate immune response"/>
    <property type="evidence" value="ECO:0007669"/>
    <property type="project" value="TreeGrafter"/>
</dbReference>
<evidence type="ECO:0000256" key="4">
    <source>
        <dbReference type="SAM" id="SignalP"/>
    </source>
</evidence>
<dbReference type="SUPFAM" id="SSF57501">
    <property type="entry name" value="Cystine-knot cytokines"/>
    <property type="match status" value="1"/>
</dbReference>
<dbReference type="GO" id="GO:0005615">
    <property type="term" value="C:extracellular space"/>
    <property type="evidence" value="ECO:0007669"/>
    <property type="project" value="UniProtKB-ARBA"/>
</dbReference>
<dbReference type="OMA" id="DTPVFYD"/>
<name>A0A067QNA9_ZOONE</name>
<keyword evidence="7" id="KW-1185">Reference proteome</keyword>
<keyword evidence="3" id="KW-0325">Glycoprotein</keyword>
<dbReference type="GO" id="GO:0021556">
    <property type="term" value="P:central nervous system formation"/>
    <property type="evidence" value="ECO:0007669"/>
    <property type="project" value="TreeGrafter"/>
</dbReference>
<dbReference type="Proteomes" id="UP000027135">
    <property type="component" value="Unassembled WGS sequence"/>
</dbReference>
<keyword evidence="1 4" id="KW-0732">Signal</keyword>
<dbReference type="InterPro" id="IPR029034">
    <property type="entry name" value="Cystine-knot_cytokine"/>
</dbReference>
<evidence type="ECO:0000259" key="5">
    <source>
        <dbReference type="Pfam" id="PF16077"/>
    </source>
</evidence>
<dbReference type="OrthoDB" id="7933576at2759"/>
<feature type="domain" description="Spaetzle" evidence="5">
    <location>
        <begin position="197"/>
        <end position="293"/>
    </location>
</feature>
<dbReference type="Pfam" id="PF16077">
    <property type="entry name" value="Spaetzle"/>
    <property type="match status" value="1"/>
</dbReference>
<protein>
    <submittedName>
        <fullName evidence="6">Protein spaetzle</fullName>
    </submittedName>
</protein>
<evidence type="ECO:0000256" key="3">
    <source>
        <dbReference type="ARBA" id="ARBA00023180"/>
    </source>
</evidence>
<dbReference type="GO" id="GO:0008083">
    <property type="term" value="F:growth factor activity"/>
    <property type="evidence" value="ECO:0007669"/>
    <property type="project" value="TreeGrafter"/>
</dbReference>
<proteinExistence type="predicted"/>
<dbReference type="PANTHER" id="PTHR23199">
    <property type="entry name" value="NEUROTROPHIN 1-RELATED"/>
    <property type="match status" value="1"/>
</dbReference>
<dbReference type="InterPro" id="IPR032104">
    <property type="entry name" value="Spaetzle"/>
</dbReference>
<dbReference type="FunCoup" id="A0A067QNA9">
    <property type="interactions" value="66"/>
</dbReference>
<sequence>MAAGPVCVVLLALLARPLGSVPQCDHYGTCGNTYPFLPAPPGRSPPCAKPGTTFCEKIDHYPTQLIRYLIERWGYDYSTLLSDESRDDFSYRTPVTYGPPHHHPGYAYGPPKVPGAVPYYPGVQLVGGNASNGGYPDRRYKLPPQFLSTGPFLYTTVLQPSAQYSPEDWWERYTRSTGSNHQLQSHPRTRRQAATNQLCPTRTEFIMPKAAMNNRGNWMFVVNLNEVDDRYTQLVGTETCTTSQCSGLCSIPGSYSSRCQQQYVQKRLVALEGGGDRLYTDVFWFPHCCLCQITQNNG</sequence>
<evidence type="ECO:0000256" key="1">
    <source>
        <dbReference type="ARBA" id="ARBA00022729"/>
    </source>
</evidence>
<feature type="chain" id="PRO_5001644175" evidence="4">
    <location>
        <begin position="21"/>
        <end position="298"/>
    </location>
</feature>
<organism evidence="6 7">
    <name type="scientific">Zootermopsis nevadensis</name>
    <name type="common">Dampwood termite</name>
    <dbReference type="NCBI Taxonomy" id="136037"/>
    <lineage>
        <taxon>Eukaryota</taxon>
        <taxon>Metazoa</taxon>
        <taxon>Ecdysozoa</taxon>
        <taxon>Arthropoda</taxon>
        <taxon>Hexapoda</taxon>
        <taxon>Insecta</taxon>
        <taxon>Pterygota</taxon>
        <taxon>Neoptera</taxon>
        <taxon>Polyneoptera</taxon>
        <taxon>Dictyoptera</taxon>
        <taxon>Blattodea</taxon>
        <taxon>Blattoidea</taxon>
        <taxon>Termitoidae</taxon>
        <taxon>Termopsidae</taxon>
        <taxon>Zootermopsis</taxon>
    </lineage>
</organism>
<dbReference type="AlphaFoldDB" id="A0A067QNA9"/>
<dbReference type="eggNOG" id="ENOG502S37H">
    <property type="taxonomic scope" value="Eukaryota"/>
</dbReference>
<accession>A0A067QNA9</accession>
<dbReference type="InterPro" id="IPR052444">
    <property type="entry name" value="Spz/Toll_ligand-like"/>
</dbReference>
<dbReference type="PANTHER" id="PTHR23199:SF16">
    <property type="entry name" value="PROTEIN SPAETZLE 5"/>
    <property type="match status" value="1"/>
</dbReference>
<reference evidence="6 7" key="1">
    <citation type="journal article" date="2014" name="Nat. Commun.">
        <title>Molecular traces of alternative social organization in a termite genome.</title>
        <authorList>
            <person name="Terrapon N."/>
            <person name="Li C."/>
            <person name="Robertson H.M."/>
            <person name="Ji L."/>
            <person name="Meng X."/>
            <person name="Booth W."/>
            <person name="Chen Z."/>
            <person name="Childers C.P."/>
            <person name="Glastad K.M."/>
            <person name="Gokhale K."/>
            <person name="Gowin J."/>
            <person name="Gronenberg W."/>
            <person name="Hermansen R.A."/>
            <person name="Hu H."/>
            <person name="Hunt B.G."/>
            <person name="Huylmans A.K."/>
            <person name="Khalil S.M."/>
            <person name="Mitchell R.D."/>
            <person name="Munoz-Torres M.C."/>
            <person name="Mustard J.A."/>
            <person name="Pan H."/>
            <person name="Reese J.T."/>
            <person name="Scharf M.E."/>
            <person name="Sun F."/>
            <person name="Vogel H."/>
            <person name="Xiao J."/>
            <person name="Yang W."/>
            <person name="Yang Z."/>
            <person name="Yang Z."/>
            <person name="Zhou J."/>
            <person name="Zhu J."/>
            <person name="Brent C.S."/>
            <person name="Elsik C.G."/>
            <person name="Goodisman M.A."/>
            <person name="Liberles D.A."/>
            <person name="Roe R.M."/>
            <person name="Vargo E.L."/>
            <person name="Vilcinskas A."/>
            <person name="Wang J."/>
            <person name="Bornberg-Bauer E."/>
            <person name="Korb J."/>
            <person name="Zhang G."/>
            <person name="Liebig J."/>
        </authorList>
    </citation>
    <scope>NUCLEOTIDE SEQUENCE [LARGE SCALE GENOMIC DNA]</scope>
    <source>
        <tissue evidence="6">Whole organism</tissue>
    </source>
</reference>
<gene>
    <name evidence="6" type="ORF">L798_15813</name>
</gene>
<feature type="signal peptide" evidence="4">
    <location>
        <begin position="1"/>
        <end position="20"/>
    </location>
</feature>
<dbReference type="STRING" id="136037.A0A067QNA9"/>
<evidence type="ECO:0000313" key="7">
    <source>
        <dbReference type="Proteomes" id="UP000027135"/>
    </source>
</evidence>
<dbReference type="EMBL" id="KK853210">
    <property type="protein sequence ID" value="KDR09816.1"/>
    <property type="molecule type" value="Genomic_DNA"/>
</dbReference>
<keyword evidence="2" id="KW-1015">Disulfide bond</keyword>